<dbReference type="Gene3D" id="1.10.630.10">
    <property type="entry name" value="Cytochrome P450"/>
    <property type="match status" value="1"/>
</dbReference>
<evidence type="ECO:0000256" key="1">
    <source>
        <dbReference type="ARBA" id="ARBA00010617"/>
    </source>
</evidence>
<evidence type="ECO:0000313" key="3">
    <source>
        <dbReference type="EMBL" id="CAD7438751.1"/>
    </source>
</evidence>
<protein>
    <submittedName>
        <fullName evidence="3">Uncharacterized protein</fullName>
    </submittedName>
</protein>
<gene>
    <name evidence="3" type="ORF">TBIB3V08_LOCUS1337</name>
</gene>
<dbReference type="InterPro" id="IPR001128">
    <property type="entry name" value="Cyt_P450"/>
</dbReference>
<accession>A0A7R9EP85</accession>
<sequence length="177" mass="20009">MSFCVWIIRLVRGLPPLPYIEAIQREVHRRQSLAPLSILRRCTEDTTLGGYFIPKKKRVKHRLDCGSMTRATPGLNTENLPGTLRSTTVEPWRCSLSSPSLPASNTAPNMCHRCLNSATSKDEVCPEVLALVKASAETEQAFEYERDRSWQQRIQNGGRKVTHFGPHLHSLDSPHTY</sequence>
<reference evidence="3" key="1">
    <citation type="submission" date="2020-11" db="EMBL/GenBank/DDBJ databases">
        <authorList>
            <person name="Tran Van P."/>
        </authorList>
    </citation>
    <scope>NUCLEOTIDE SEQUENCE</scope>
</reference>
<dbReference type="AlphaFoldDB" id="A0A7R9EP85"/>
<keyword evidence="2" id="KW-0560">Oxidoreductase</keyword>
<dbReference type="GO" id="GO:0016705">
    <property type="term" value="F:oxidoreductase activity, acting on paired donors, with incorporation or reduction of molecular oxygen"/>
    <property type="evidence" value="ECO:0007669"/>
    <property type="project" value="InterPro"/>
</dbReference>
<dbReference type="SUPFAM" id="SSF48264">
    <property type="entry name" value="Cytochrome P450"/>
    <property type="match status" value="1"/>
</dbReference>
<comment type="similarity">
    <text evidence="1">Belongs to the cytochrome P450 family.</text>
</comment>
<proteinExistence type="inferred from homology"/>
<dbReference type="GO" id="GO:0004497">
    <property type="term" value="F:monooxygenase activity"/>
    <property type="evidence" value="ECO:0007669"/>
    <property type="project" value="UniProtKB-KW"/>
</dbReference>
<dbReference type="GO" id="GO:0020037">
    <property type="term" value="F:heme binding"/>
    <property type="evidence" value="ECO:0007669"/>
    <property type="project" value="InterPro"/>
</dbReference>
<dbReference type="Pfam" id="PF00067">
    <property type="entry name" value="p450"/>
    <property type="match status" value="1"/>
</dbReference>
<organism evidence="3">
    <name type="scientific">Timema bartmani</name>
    <dbReference type="NCBI Taxonomy" id="61472"/>
    <lineage>
        <taxon>Eukaryota</taxon>
        <taxon>Metazoa</taxon>
        <taxon>Ecdysozoa</taxon>
        <taxon>Arthropoda</taxon>
        <taxon>Hexapoda</taxon>
        <taxon>Insecta</taxon>
        <taxon>Pterygota</taxon>
        <taxon>Neoptera</taxon>
        <taxon>Polyneoptera</taxon>
        <taxon>Phasmatodea</taxon>
        <taxon>Timematodea</taxon>
        <taxon>Timematoidea</taxon>
        <taxon>Timematidae</taxon>
        <taxon>Timema</taxon>
    </lineage>
</organism>
<dbReference type="GO" id="GO:0005506">
    <property type="term" value="F:iron ion binding"/>
    <property type="evidence" value="ECO:0007669"/>
    <property type="project" value="InterPro"/>
</dbReference>
<keyword evidence="2" id="KW-0503">Monooxygenase</keyword>
<name>A0A7R9EP85_9NEOP</name>
<evidence type="ECO:0000256" key="2">
    <source>
        <dbReference type="ARBA" id="ARBA00023033"/>
    </source>
</evidence>
<dbReference type="EMBL" id="OD564520">
    <property type="protein sequence ID" value="CAD7438751.1"/>
    <property type="molecule type" value="Genomic_DNA"/>
</dbReference>
<dbReference type="InterPro" id="IPR036396">
    <property type="entry name" value="Cyt_P450_sf"/>
</dbReference>